<evidence type="ECO:0000313" key="1">
    <source>
        <dbReference type="EMBL" id="KAJ2809961.1"/>
    </source>
</evidence>
<sequence>MDYLPKVHADGNDSADSSATNHSGLRGLSDGTEPLMSFGEPLHVSVSRGTERFKSIQRTYSKPLTIGEEEEAAAIPEGGFDLTTWLTGRQQKQGPPFAKRIGLVFDDVSVFGDNVSNRHIATVVTPFYKLGKAAMHGFGLGRLFGSNEDKHRQLLHNISGVVEDGEMLLVLGRPGSGCSTLLRVLGNRRGTYKKITGHVSYGGLTPEEVEKRYRGEVAYNQEDDVHFPTLTVRKTLEFAIQCKTPSKRVLQDRLGYEREFLDTLLDMYGLTGCADTIVGNAFLRGVSGGERKRVSIAEQVASGASIDIWDGSTKGLDSSSALDYVRSLRITTDVLHKSTVVTIYQASENIYELFDKVMVIDDGRQLYFGPASEAVAYFRGLGIDKPLRQTTSDFLTGVTQLHERKVIAGWEQRAPKTAEDFERAWLESGQCQAVKQKVVAYEAQLEQDGRSAEIREFVDQTKMGTASSRLRRRSPYTTTFVYQLMRLLKREWEILLGSKATIIFKLAFNASFAIIVGTLFLRLPSTSGGAFTRGGLLFFALLFNSLAAQAEIPKAITGREVVYKHKSFAMYHPAALSFAQTVVDIPFMILQIVVFSCILYFATGLERTAAQFFIFVLYLFIGCLCLTAFFRLIGNISPNVDIAHTLSGISLLFMILYVGYLIPPQSMHGWF</sequence>
<dbReference type="Proteomes" id="UP001140096">
    <property type="component" value="Unassembled WGS sequence"/>
</dbReference>
<accession>A0ACC1LK49</accession>
<evidence type="ECO:0000313" key="2">
    <source>
        <dbReference type="Proteomes" id="UP001140096"/>
    </source>
</evidence>
<feature type="non-terminal residue" evidence="1">
    <location>
        <position position="671"/>
    </location>
</feature>
<keyword evidence="1" id="KW-0547">Nucleotide-binding</keyword>
<keyword evidence="1" id="KW-0067">ATP-binding</keyword>
<protein>
    <submittedName>
        <fullName evidence="1">ATP-binding cassette transporter snq2</fullName>
    </submittedName>
</protein>
<keyword evidence="2" id="KW-1185">Reference proteome</keyword>
<comment type="caution">
    <text evidence="1">The sequence shown here is derived from an EMBL/GenBank/DDBJ whole genome shotgun (WGS) entry which is preliminary data.</text>
</comment>
<gene>
    <name evidence="1" type="primary">SNQ2_4</name>
    <name evidence="1" type="ORF">H4S07_002955</name>
</gene>
<name>A0ACC1LK49_9FUNG</name>
<dbReference type="EMBL" id="JANBUP010000845">
    <property type="protein sequence ID" value="KAJ2809961.1"/>
    <property type="molecule type" value="Genomic_DNA"/>
</dbReference>
<organism evidence="1 2">
    <name type="scientific">Coemansia furcata</name>
    <dbReference type="NCBI Taxonomy" id="417177"/>
    <lineage>
        <taxon>Eukaryota</taxon>
        <taxon>Fungi</taxon>
        <taxon>Fungi incertae sedis</taxon>
        <taxon>Zoopagomycota</taxon>
        <taxon>Kickxellomycotina</taxon>
        <taxon>Kickxellomycetes</taxon>
        <taxon>Kickxellales</taxon>
        <taxon>Kickxellaceae</taxon>
        <taxon>Coemansia</taxon>
    </lineage>
</organism>
<reference evidence="1" key="1">
    <citation type="submission" date="2022-07" db="EMBL/GenBank/DDBJ databases">
        <title>Phylogenomic reconstructions and comparative analyses of Kickxellomycotina fungi.</title>
        <authorList>
            <person name="Reynolds N.K."/>
            <person name="Stajich J.E."/>
            <person name="Barry K."/>
            <person name="Grigoriev I.V."/>
            <person name="Crous P."/>
            <person name="Smith M.E."/>
        </authorList>
    </citation>
    <scope>NUCLEOTIDE SEQUENCE</scope>
    <source>
        <strain evidence="1">CBS 102833</strain>
    </source>
</reference>
<proteinExistence type="predicted"/>